<organism evidence="1">
    <name type="scientific">uncultured Caudovirales phage</name>
    <dbReference type="NCBI Taxonomy" id="2100421"/>
    <lineage>
        <taxon>Viruses</taxon>
        <taxon>Duplodnaviria</taxon>
        <taxon>Heunggongvirae</taxon>
        <taxon>Uroviricota</taxon>
        <taxon>Caudoviricetes</taxon>
        <taxon>Peduoviridae</taxon>
        <taxon>Maltschvirus</taxon>
        <taxon>Maltschvirus maltsch</taxon>
    </lineage>
</organism>
<name>A0A6J5N7M2_9CAUD</name>
<gene>
    <name evidence="1" type="ORF">UFOVP653_66</name>
</gene>
<dbReference type="InterPro" id="IPR056908">
    <property type="entry name" value="Gp80-like"/>
</dbReference>
<dbReference type="Pfam" id="PF23140">
    <property type="entry name" value="Gp80"/>
    <property type="match status" value="1"/>
</dbReference>
<protein>
    <submittedName>
        <fullName evidence="1">Uncharacterized protein</fullName>
    </submittedName>
</protein>
<evidence type="ECO:0000313" key="1">
    <source>
        <dbReference type="EMBL" id="CAB4155059.1"/>
    </source>
</evidence>
<accession>A0A6J5N7M2</accession>
<dbReference type="EMBL" id="LR796613">
    <property type="protein sequence ID" value="CAB4155059.1"/>
    <property type="molecule type" value="Genomic_DNA"/>
</dbReference>
<proteinExistence type="predicted"/>
<sequence length="142" mass="14596">MPGFSKALAQAIFDATLASTRSSLSAKPGVWMSLHTAAPDDNSGGNEATYSGYGRVNVASLMTSSTTGSAPEQTVRATNTGDINFPASTGATQTVTHWAIWSDQSLGTSAYLMYSGALSSSRSVQSGDVVVVPTGQLVIDLT</sequence>
<reference evidence="1" key="1">
    <citation type="submission" date="2020-04" db="EMBL/GenBank/DDBJ databases">
        <authorList>
            <person name="Chiriac C."/>
            <person name="Salcher M."/>
            <person name="Ghai R."/>
            <person name="Kavagutti S V."/>
        </authorList>
    </citation>
    <scope>NUCLEOTIDE SEQUENCE</scope>
</reference>